<keyword evidence="3" id="KW-1185">Reference proteome</keyword>
<evidence type="ECO:0000313" key="2">
    <source>
        <dbReference type="EMBL" id="KAK2597698.1"/>
    </source>
</evidence>
<proteinExistence type="predicted"/>
<dbReference type="AlphaFoldDB" id="A0AAD9S2V4"/>
<evidence type="ECO:0000313" key="3">
    <source>
        <dbReference type="Proteomes" id="UP001265746"/>
    </source>
</evidence>
<comment type="caution">
    <text evidence="2">The sequence shown here is derived from an EMBL/GenBank/DDBJ whole genome shotgun (WGS) entry which is preliminary data.</text>
</comment>
<protein>
    <submittedName>
        <fullName evidence="2">Uncharacterized protein</fullName>
    </submittedName>
</protein>
<feature type="compositionally biased region" description="Low complexity" evidence="1">
    <location>
        <begin position="52"/>
        <end position="74"/>
    </location>
</feature>
<name>A0AAD9S2V4_PHOAM</name>
<reference evidence="2" key="1">
    <citation type="submission" date="2023-06" db="EMBL/GenBank/DDBJ databases">
        <authorList>
            <person name="Noh H."/>
        </authorList>
    </citation>
    <scope>NUCLEOTIDE SEQUENCE</scope>
    <source>
        <strain evidence="2">DUCC20226</strain>
    </source>
</reference>
<organism evidence="2 3">
    <name type="scientific">Phomopsis amygdali</name>
    <name type="common">Fusicoccum amygdali</name>
    <dbReference type="NCBI Taxonomy" id="1214568"/>
    <lineage>
        <taxon>Eukaryota</taxon>
        <taxon>Fungi</taxon>
        <taxon>Dikarya</taxon>
        <taxon>Ascomycota</taxon>
        <taxon>Pezizomycotina</taxon>
        <taxon>Sordariomycetes</taxon>
        <taxon>Sordariomycetidae</taxon>
        <taxon>Diaporthales</taxon>
        <taxon>Diaporthaceae</taxon>
        <taxon>Diaporthe</taxon>
    </lineage>
</organism>
<dbReference type="Proteomes" id="UP001265746">
    <property type="component" value="Unassembled WGS sequence"/>
</dbReference>
<gene>
    <name evidence="2" type="ORF">N8I77_012466</name>
</gene>
<sequence length="81" mass="8604">MAQKTTNLIISAIDDFIDELGFSPCNVPSSPVPLPLNISKRRDPSRHSGGISFTRSDSMSSVSSNQSISSTASSPNLTFSD</sequence>
<feature type="region of interest" description="Disordered" evidence="1">
    <location>
        <begin position="34"/>
        <end position="81"/>
    </location>
</feature>
<dbReference type="EMBL" id="JAUJFL010000009">
    <property type="protein sequence ID" value="KAK2597698.1"/>
    <property type="molecule type" value="Genomic_DNA"/>
</dbReference>
<evidence type="ECO:0000256" key="1">
    <source>
        <dbReference type="SAM" id="MobiDB-lite"/>
    </source>
</evidence>
<accession>A0AAD9S2V4</accession>